<dbReference type="EMBL" id="KZ613847">
    <property type="protein sequence ID" value="PMD57082.1"/>
    <property type="molecule type" value="Genomic_DNA"/>
</dbReference>
<accession>A0A2J6T234</accession>
<name>A0A2J6T234_9HELO</name>
<keyword evidence="2" id="KW-1185">Reference proteome</keyword>
<dbReference type="STRING" id="1095630.A0A2J6T234"/>
<dbReference type="InParanoid" id="A0A2J6T234"/>
<organism evidence="1 2">
    <name type="scientific">Hyaloscypha bicolor E</name>
    <dbReference type="NCBI Taxonomy" id="1095630"/>
    <lineage>
        <taxon>Eukaryota</taxon>
        <taxon>Fungi</taxon>
        <taxon>Dikarya</taxon>
        <taxon>Ascomycota</taxon>
        <taxon>Pezizomycotina</taxon>
        <taxon>Leotiomycetes</taxon>
        <taxon>Helotiales</taxon>
        <taxon>Hyaloscyphaceae</taxon>
        <taxon>Hyaloscypha</taxon>
        <taxon>Hyaloscypha bicolor</taxon>
    </lineage>
</organism>
<evidence type="ECO:0000313" key="1">
    <source>
        <dbReference type="EMBL" id="PMD57082.1"/>
    </source>
</evidence>
<reference evidence="1 2" key="1">
    <citation type="submission" date="2016-04" db="EMBL/GenBank/DDBJ databases">
        <title>A degradative enzymes factory behind the ericoid mycorrhizal symbiosis.</title>
        <authorList>
            <consortium name="DOE Joint Genome Institute"/>
            <person name="Martino E."/>
            <person name="Morin E."/>
            <person name="Grelet G."/>
            <person name="Kuo A."/>
            <person name="Kohler A."/>
            <person name="Daghino S."/>
            <person name="Barry K."/>
            <person name="Choi C."/>
            <person name="Cichocki N."/>
            <person name="Clum A."/>
            <person name="Copeland A."/>
            <person name="Hainaut M."/>
            <person name="Haridas S."/>
            <person name="Labutti K."/>
            <person name="Lindquist E."/>
            <person name="Lipzen A."/>
            <person name="Khouja H.-R."/>
            <person name="Murat C."/>
            <person name="Ohm R."/>
            <person name="Olson A."/>
            <person name="Spatafora J."/>
            <person name="Veneault-Fourrey C."/>
            <person name="Henrissat B."/>
            <person name="Grigoriev I."/>
            <person name="Martin F."/>
            <person name="Perotto S."/>
        </authorList>
    </citation>
    <scope>NUCLEOTIDE SEQUENCE [LARGE SCALE GENOMIC DNA]</scope>
    <source>
        <strain evidence="1 2">E</strain>
    </source>
</reference>
<evidence type="ECO:0000313" key="2">
    <source>
        <dbReference type="Proteomes" id="UP000235371"/>
    </source>
</evidence>
<dbReference type="GeneID" id="36588828"/>
<proteinExistence type="predicted"/>
<protein>
    <submittedName>
        <fullName evidence="1">Uncharacterized protein</fullName>
    </submittedName>
</protein>
<dbReference type="OrthoDB" id="3465099at2759"/>
<sequence length="227" mass="25800">MFYDSALYNNLREVDRASDHFEARDDPDSVIRSLETLFRKHSVTDTLGVALLHRHFELKPDEVVVDLRGIATPWHISSLKNSNYQGIGAVLPLSLMLIEGQPRAYEFYFDMDFSRSPVEIPKDFISEYEAILDTHGLKETLGLRVLRTTDDRPGGSTMEYSERYATFTIPMGEKKQSDYTNNGKVRVIKTTWNFTGHGDGNGGSCSHYCWHCGHCGHCGSHQYCICH</sequence>
<dbReference type="AlphaFoldDB" id="A0A2J6T234"/>
<gene>
    <name evidence="1" type="ORF">K444DRAFT_615537</name>
</gene>
<dbReference type="RefSeq" id="XP_024733986.1">
    <property type="nucleotide sequence ID" value="XM_024880751.1"/>
</dbReference>
<dbReference type="Proteomes" id="UP000235371">
    <property type="component" value="Unassembled WGS sequence"/>
</dbReference>